<comment type="function">
    <text evidence="1 12">Required for the export of heme to the periplasm for the biogenesis of c-type cytochromes.</text>
</comment>
<evidence type="ECO:0000256" key="11">
    <source>
        <dbReference type="ARBA" id="ARBA00023136"/>
    </source>
</evidence>
<keyword evidence="9 12" id="KW-0201">Cytochrome c-type biogenesis</keyword>
<evidence type="ECO:0000256" key="4">
    <source>
        <dbReference type="ARBA" id="ARBA00016461"/>
    </source>
</evidence>
<keyword evidence="14" id="KW-1185">Reference proteome</keyword>
<dbReference type="RefSeq" id="WP_002707799.1">
    <property type="nucleotide sequence ID" value="NZ_JH651384.1"/>
</dbReference>
<dbReference type="GO" id="GO:0005886">
    <property type="term" value="C:plasma membrane"/>
    <property type="evidence" value="ECO:0007669"/>
    <property type="project" value="UniProtKB-SubCell"/>
</dbReference>
<sequence precursor="true">MAEFFHMGGYALYVWPALGIACVVLLLNVLLPMQKHREILRKAADFHELENTP</sequence>
<proteinExistence type="inferred from homology"/>
<dbReference type="Pfam" id="PF04995">
    <property type="entry name" value="CcmD"/>
    <property type="match status" value="1"/>
</dbReference>
<dbReference type="GO" id="GO:0015886">
    <property type="term" value="P:heme transport"/>
    <property type="evidence" value="ECO:0007669"/>
    <property type="project" value="InterPro"/>
</dbReference>
<dbReference type="OrthoDB" id="9815607at2"/>
<dbReference type="InterPro" id="IPR052075">
    <property type="entry name" value="Heme_exporter_D"/>
</dbReference>
<evidence type="ECO:0000256" key="5">
    <source>
        <dbReference type="ARBA" id="ARBA00022448"/>
    </source>
</evidence>
<keyword evidence="10 12" id="KW-1133">Transmembrane helix</keyword>
<dbReference type="PANTHER" id="PTHR37531">
    <property type="entry name" value="HEME EXPORTER PROTEIN D"/>
    <property type="match status" value="1"/>
</dbReference>
<evidence type="ECO:0000256" key="12">
    <source>
        <dbReference type="RuleBase" id="RU363101"/>
    </source>
</evidence>
<gene>
    <name evidence="13" type="ORF">Thini_1233</name>
</gene>
<evidence type="ECO:0000256" key="2">
    <source>
        <dbReference type="ARBA" id="ARBA00004377"/>
    </source>
</evidence>
<dbReference type="GO" id="GO:1903607">
    <property type="term" value="P:cytochrome c biosynthetic process"/>
    <property type="evidence" value="ECO:0007669"/>
    <property type="project" value="TreeGrafter"/>
</dbReference>
<keyword evidence="6 12" id="KW-1003">Cell membrane</keyword>
<organism evidence="13 14">
    <name type="scientific">Thiothrix nivea (strain ATCC 35100 / DSM 5205 / JP2)</name>
    <dbReference type="NCBI Taxonomy" id="870187"/>
    <lineage>
        <taxon>Bacteria</taxon>
        <taxon>Pseudomonadati</taxon>
        <taxon>Pseudomonadota</taxon>
        <taxon>Gammaproteobacteria</taxon>
        <taxon>Thiotrichales</taxon>
        <taxon>Thiotrichaceae</taxon>
        <taxon>Thiothrix</taxon>
    </lineage>
</organism>
<dbReference type="AlphaFoldDB" id="A0A656HA41"/>
<keyword evidence="5 12" id="KW-0813">Transport</keyword>
<dbReference type="Proteomes" id="UP000005317">
    <property type="component" value="Unassembled WGS sequence"/>
</dbReference>
<comment type="subcellular location">
    <subcellularLocation>
        <location evidence="2 12">Cell inner membrane</location>
        <topology evidence="2 12">Single-pass membrane protein</topology>
    </subcellularLocation>
</comment>
<evidence type="ECO:0000256" key="3">
    <source>
        <dbReference type="ARBA" id="ARBA00008741"/>
    </source>
</evidence>
<comment type="similarity">
    <text evidence="3 12">Belongs to the CcmD/CycX/HelD family.</text>
</comment>
<keyword evidence="8 12" id="KW-0812">Transmembrane</keyword>
<protein>
    <recommendedName>
        <fullName evidence="4 12">Heme exporter protein D</fullName>
    </recommendedName>
</protein>
<evidence type="ECO:0000256" key="6">
    <source>
        <dbReference type="ARBA" id="ARBA00022475"/>
    </source>
</evidence>
<evidence type="ECO:0000256" key="8">
    <source>
        <dbReference type="ARBA" id="ARBA00022692"/>
    </source>
</evidence>
<evidence type="ECO:0000313" key="14">
    <source>
        <dbReference type="Proteomes" id="UP000005317"/>
    </source>
</evidence>
<dbReference type="GO" id="GO:0017004">
    <property type="term" value="P:cytochrome complex assembly"/>
    <property type="evidence" value="ECO:0007669"/>
    <property type="project" value="UniProtKB-KW"/>
</dbReference>
<evidence type="ECO:0000256" key="7">
    <source>
        <dbReference type="ARBA" id="ARBA00022519"/>
    </source>
</evidence>
<dbReference type="InterPro" id="IPR007078">
    <property type="entry name" value="Haem_export_protD_CcmD"/>
</dbReference>
<feature type="transmembrane region" description="Helical" evidence="12">
    <location>
        <begin position="12"/>
        <end position="31"/>
    </location>
</feature>
<name>A0A656HA41_THINJ</name>
<evidence type="ECO:0000256" key="9">
    <source>
        <dbReference type="ARBA" id="ARBA00022748"/>
    </source>
</evidence>
<dbReference type="PANTHER" id="PTHR37531:SF1">
    <property type="entry name" value="HEME EXPORTER PROTEIN D"/>
    <property type="match status" value="1"/>
</dbReference>
<keyword evidence="11 12" id="KW-0472">Membrane</keyword>
<evidence type="ECO:0000256" key="1">
    <source>
        <dbReference type="ARBA" id="ARBA00002442"/>
    </source>
</evidence>
<keyword evidence="7 12" id="KW-0997">Cell inner membrane</keyword>
<dbReference type="NCBIfam" id="TIGR03141">
    <property type="entry name" value="cytochro_ccmD"/>
    <property type="match status" value="1"/>
</dbReference>
<evidence type="ECO:0000313" key="13">
    <source>
        <dbReference type="EMBL" id="EIJ33851.1"/>
    </source>
</evidence>
<reference evidence="14" key="1">
    <citation type="journal article" date="2011" name="Stand. Genomic Sci.">
        <title>Genome sequence of the filamentous, gliding Thiothrix nivea neotype strain (JP2(T)).</title>
        <authorList>
            <person name="Lapidus A."/>
            <person name="Nolan M."/>
            <person name="Lucas S."/>
            <person name="Glavina Del Rio T."/>
            <person name="Tice H."/>
            <person name="Cheng J.F."/>
            <person name="Tapia R."/>
            <person name="Han C."/>
            <person name="Goodwin L."/>
            <person name="Pitluck S."/>
            <person name="Liolios K."/>
            <person name="Pagani I."/>
            <person name="Ivanova N."/>
            <person name="Huntemann M."/>
            <person name="Mavromatis K."/>
            <person name="Mikhailova N."/>
            <person name="Pati A."/>
            <person name="Chen A."/>
            <person name="Palaniappan K."/>
            <person name="Land M."/>
            <person name="Brambilla E.M."/>
            <person name="Rohde M."/>
            <person name="Abt B."/>
            <person name="Verbarg S."/>
            <person name="Goker M."/>
            <person name="Bristow J."/>
            <person name="Eisen J.A."/>
            <person name="Markowitz V."/>
            <person name="Hugenholtz P."/>
            <person name="Kyrpides N.C."/>
            <person name="Klenk H.P."/>
            <person name="Woyke T."/>
        </authorList>
    </citation>
    <scope>NUCLEOTIDE SEQUENCE [LARGE SCALE GENOMIC DNA]</scope>
    <source>
        <strain evidence="14">ATCC 35100 / DSM 5205 / JP2</strain>
    </source>
</reference>
<evidence type="ECO:0000256" key="10">
    <source>
        <dbReference type="ARBA" id="ARBA00022989"/>
    </source>
</evidence>
<dbReference type="EMBL" id="JH651384">
    <property type="protein sequence ID" value="EIJ33851.1"/>
    <property type="molecule type" value="Genomic_DNA"/>
</dbReference>
<accession>A0A656HA41</accession>